<organism evidence="2">
    <name type="scientific">Salinicola endophyticus</name>
    <dbReference type="NCBI Taxonomy" id="1949083"/>
    <lineage>
        <taxon>Bacteria</taxon>
        <taxon>Pseudomonadati</taxon>
        <taxon>Pseudomonadota</taxon>
        <taxon>Gammaproteobacteria</taxon>
        <taxon>Oceanospirillales</taxon>
        <taxon>Halomonadaceae</taxon>
        <taxon>Salinicola</taxon>
    </lineage>
</organism>
<dbReference type="RefSeq" id="WP_353980022.1">
    <property type="nucleotide sequence ID" value="NZ_CP159578.1"/>
</dbReference>
<gene>
    <name evidence="2" type="ORF">ABV408_16695</name>
</gene>
<sequence>MNNVLRSAAPSWLSVLGLTLAVQAQAMEMPDTFQVHGFMSQALILTDHNDFFGPSSRDTGSLEYTELGLNASFRPRSNVLVAAQVLARQAGDMQQLNEPELDYGVLDYQFFTDSDANAGIQLGRFKNPLGLYNQTRDVAATRPSILLPQSIYFDRTRQPALSADGVMLYSEAFLNNGSVRFQFGMGSPRLDDQSEVSALGADSYGEFSGRTSYIGQVRYEHGGGEFVLALTYADVNAEFDSRGVRPGLGDFSFQPWLLSFQYNLENWSFTTEYAIRNIQTKGFVSPYNYDVTGESWYVQLSRRLGSDWQWLLRYDSLVTDIDDRSGKEFARTSGQPAFTRYAKDWTTGIQWQPYGRFMVSTELHHIEGTGWLPYQDRAELMSQKKYWNLLLFQVSYFF</sequence>
<evidence type="ECO:0000256" key="1">
    <source>
        <dbReference type="SAM" id="SignalP"/>
    </source>
</evidence>
<reference evidence="2" key="1">
    <citation type="submission" date="2024-06" db="EMBL/GenBank/DDBJ databases">
        <title>Complete genome of Salinicola endophyticus HNIBRBA4755.</title>
        <authorList>
            <person name="Shin S.Y."/>
            <person name="Kang H."/>
            <person name="Song J."/>
        </authorList>
    </citation>
    <scope>NUCLEOTIDE SEQUENCE</scope>
    <source>
        <strain evidence="2">HNIBRBA4755</strain>
    </source>
</reference>
<evidence type="ECO:0000313" key="2">
    <source>
        <dbReference type="EMBL" id="XCJ79064.1"/>
    </source>
</evidence>
<feature type="signal peptide" evidence="1">
    <location>
        <begin position="1"/>
        <end position="26"/>
    </location>
</feature>
<dbReference type="SUPFAM" id="SSF56935">
    <property type="entry name" value="Porins"/>
    <property type="match status" value="1"/>
</dbReference>
<feature type="chain" id="PRO_5044498422" evidence="1">
    <location>
        <begin position="27"/>
        <end position="398"/>
    </location>
</feature>
<proteinExistence type="predicted"/>
<protein>
    <submittedName>
        <fullName evidence="2">Uncharacterized protein</fullName>
    </submittedName>
</protein>
<accession>A0AB74UC96</accession>
<name>A0AB74UC96_9GAMM</name>
<dbReference type="AlphaFoldDB" id="A0AB74UC96"/>
<keyword evidence="1" id="KW-0732">Signal</keyword>
<dbReference type="EMBL" id="CP159578">
    <property type="protein sequence ID" value="XCJ79064.1"/>
    <property type="molecule type" value="Genomic_DNA"/>
</dbReference>